<sequence length="102" mass="11862">MNTYSKDHIYNLCKSHLKQYVLIETNQGEQIQGVIVDMDDDNVYLITPVMHEPQRNPYGYSSYGYPFYGPGYGYYPYPQNFGLRRLILPLTAVAALSLLPWY</sequence>
<evidence type="ECO:0000313" key="2">
    <source>
        <dbReference type="Proteomes" id="UP001597452"/>
    </source>
</evidence>
<evidence type="ECO:0000313" key="1">
    <source>
        <dbReference type="EMBL" id="MFD2639392.1"/>
    </source>
</evidence>
<proteinExistence type="predicted"/>
<organism evidence="1 2">
    <name type="scientific">Piscibacillus salipiscarius</name>
    <dbReference type="NCBI Taxonomy" id="299480"/>
    <lineage>
        <taxon>Bacteria</taxon>
        <taxon>Bacillati</taxon>
        <taxon>Bacillota</taxon>
        <taxon>Bacilli</taxon>
        <taxon>Bacillales</taxon>
        <taxon>Bacillaceae</taxon>
        <taxon>Piscibacillus</taxon>
    </lineage>
</organism>
<protein>
    <submittedName>
        <fullName evidence="1">Uncharacterized protein</fullName>
    </submittedName>
</protein>
<name>A0ABW5QC90_9BACI</name>
<keyword evidence="2" id="KW-1185">Reference proteome</keyword>
<dbReference type="Proteomes" id="UP001597452">
    <property type="component" value="Unassembled WGS sequence"/>
</dbReference>
<dbReference type="EMBL" id="JBHUMZ010000024">
    <property type="protein sequence ID" value="MFD2639392.1"/>
    <property type="molecule type" value="Genomic_DNA"/>
</dbReference>
<accession>A0ABW5QC90</accession>
<reference evidence="2" key="1">
    <citation type="journal article" date="2019" name="Int. J. Syst. Evol. Microbiol.">
        <title>The Global Catalogue of Microorganisms (GCM) 10K type strain sequencing project: providing services to taxonomists for standard genome sequencing and annotation.</title>
        <authorList>
            <consortium name="The Broad Institute Genomics Platform"/>
            <consortium name="The Broad Institute Genome Sequencing Center for Infectious Disease"/>
            <person name="Wu L."/>
            <person name="Ma J."/>
        </authorList>
    </citation>
    <scope>NUCLEOTIDE SEQUENCE [LARGE SCALE GENOMIC DNA]</scope>
    <source>
        <strain evidence="2">TISTR 1571</strain>
    </source>
</reference>
<gene>
    <name evidence="1" type="ORF">ACFSW4_10980</name>
</gene>
<comment type="caution">
    <text evidence="1">The sequence shown here is derived from an EMBL/GenBank/DDBJ whole genome shotgun (WGS) entry which is preliminary data.</text>
</comment>
<dbReference type="RefSeq" id="WP_054754838.1">
    <property type="nucleotide sequence ID" value="NZ_JBHUMZ010000024.1"/>
</dbReference>